<comment type="similarity">
    <text evidence="4 5">Belongs to the RNA methyltransferase RlmH family.</text>
</comment>
<gene>
    <name evidence="5" type="primary">rlmH</name>
    <name evidence="6" type="ORF">Q3M24_20090</name>
</gene>
<evidence type="ECO:0000256" key="3">
    <source>
        <dbReference type="ARBA" id="ARBA00022691"/>
    </source>
</evidence>
<reference evidence="6" key="2">
    <citation type="submission" date="2024-06" db="EMBL/GenBank/DDBJ databases">
        <authorList>
            <person name="Plum-Jensen L.E."/>
            <person name="Schramm A."/>
            <person name="Marshall I.P.G."/>
        </authorList>
    </citation>
    <scope>NUCLEOTIDE SEQUENCE</scope>
    <source>
        <strain evidence="6">Rat1</strain>
    </source>
</reference>
<evidence type="ECO:0000256" key="1">
    <source>
        <dbReference type="ARBA" id="ARBA00022603"/>
    </source>
</evidence>
<dbReference type="PANTHER" id="PTHR33603">
    <property type="entry name" value="METHYLTRANSFERASE"/>
    <property type="match status" value="1"/>
</dbReference>
<reference evidence="6" key="1">
    <citation type="journal article" date="2024" name="Syst. Appl. Microbiol.">
        <title>First single-strain enrichments of Electrothrix cable bacteria, description of E. aestuarii sp. nov. and E. rattekaaiensis sp. nov., and proposal of a cable bacteria taxonomy following the rules of the SeqCode.</title>
        <authorList>
            <person name="Plum-Jensen L.E."/>
            <person name="Schramm A."/>
            <person name="Marshall I.P.G."/>
        </authorList>
    </citation>
    <scope>NUCLEOTIDE SEQUENCE</scope>
    <source>
        <strain evidence="6">Rat1</strain>
    </source>
</reference>
<organism evidence="6">
    <name type="scientific">Candidatus Electrothrix aestuarii</name>
    <dbReference type="NCBI Taxonomy" id="3062594"/>
    <lineage>
        <taxon>Bacteria</taxon>
        <taxon>Pseudomonadati</taxon>
        <taxon>Thermodesulfobacteriota</taxon>
        <taxon>Desulfobulbia</taxon>
        <taxon>Desulfobulbales</taxon>
        <taxon>Desulfobulbaceae</taxon>
        <taxon>Candidatus Electrothrix</taxon>
    </lineage>
</organism>
<comment type="catalytic activity">
    <reaction evidence="5">
        <text>pseudouridine(1915) in 23S rRNA + S-adenosyl-L-methionine = N(3)-methylpseudouridine(1915) in 23S rRNA + S-adenosyl-L-homocysteine + H(+)</text>
        <dbReference type="Rhea" id="RHEA:42752"/>
        <dbReference type="Rhea" id="RHEA-COMP:10221"/>
        <dbReference type="Rhea" id="RHEA-COMP:10222"/>
        <dbReference type="ChEBI" id="CHEBI:15378"/>
        <dbReference type="ChEBI" id="CHEBI:57856"/>
        <dbReference type="ChEBI" id="CHEBI:59789"/>
        <dbReference type="ChEBI" id="CHEBI:65314"/>
        <dbReference type="ChEBI" id="CHEBI:74486"/>
        <dbReference type="EC" id="2.1.1.177"/>
    </reaction>
</comment>
<dbReference type="AlphaFoldDB" id="A0AAU8LU73"/>
<comment type="subcellular location">
    <subcellularLocation>
        <location evidence="5">Cytoplasm</location>
    </subcellularLocation>
</comment>
<evidence type="ECO:0000256" key="4">
    <source>
        <dbReference type="ARBA" id="ARBA00038303"/>
    </source>
</evidence>
<dbReference type="EMBL" id="CP159373">
    <property type="protein sequence ID" value="XCN72564.1"/>
    <property type="molecule type" value="Genomic_DNA"/>
</dbReference>
<dbReference type="Pfam" id="PF02590">
    <property type="entry name" value="SPOUT_MTase"/>
    <property type="match status" value="1"/>
</dbReference>
<accession>A0AAU8LU73</accession>
<evidence type="ECO:0000256" key="5">
    <source>
        <dbReference type="HAMAP-Rule" id="MF_00658"/>
    </source>
</evidence>
<dbReference type="KEGG" id="eaj:Q3M24_20090"/>
<proteinExistence type="inferred from homology"/>
<keyword evidence="5" id="KW-0963">Cytoplasm</keyword>
<comment type="function">
    <text evidence="5">Specifically methylates the pseudouridine at position 1915 (m3Psi1915) in 23S rRNA.</text>
</comment>
<dbReference type="PANTHER" id="PTHR33603:SF1">
    <property type="entry name" value="RIBOSOMAL RNA LARGE SUBUNIT METHYLTRANSFERASE H"/>
    <property type="match status" value="1"/>
</dbReference>
<dbReference type="InterPro" id="IPR029028">
    <property type="entry name" value="Alpha/beta_knot_MTases"/>
</dbReference>
<keyword evidence="5" id="KW-0698">rRNA processing</keyword>
<comment type="subunit">
    <text evidence="5">Homodimer.</text>
</comment>
<keyword evidence="3 5" id="KW-0949">S-adenosyl-L-methionine</keyword>
<dbReference type="Gene3D" id="3.40.1280.10">
    <property type="match status" value="1"/>
</dbReference>
<protein>
    <recommendedName>
        <fullName evidence="5">Ribosomal RNA large subunit methyltransferase H</fullName>
        <ecNumber evidence="5">2.1.1.177</ecNumber>
    </recommendedName>
    <alternativeName>
        <fullName evidence="5">23S rRNA (pseudouridine1915-N3)-methyltransferase</fullName>
    </alternativeName>
    <alternativeName>
        <fullName evidence="5">23S rRNA m3Psi1915 methyltransferase</fullName>
    </alternativeName>
    <alternativeName>
        <fullName evidence="5">rRNA (pseudouridine-N3-)-methyltransferase RlmH</fullName>
    </alternativeName>
</protein>
<name>A0AAU8LU73_9BACT</name>
<evidence type="ECO:0000313" key="6">
    <source>
        <dbReference type="EMBL" id="XCN72564.1"/>
    </source>
</evidence>
<evidence type="ECO:0000256" key="2">
    <source>
        <dbReference type="ARBA" id="ARBA00022679"/>
    </source>
</evidence>
<dbReference type="GO" id="GO:0005737">
    <property type="term" value="C:cytoplasm"/>
    <property type="evidence" value="ECO:0007669"/>
    <property type="project" value="UniProtKB-SubCell"/>
</dbReference>
<dbReference type="InterPro" id="IPR003742">
    <property type="entry name" value="RlmH-like"/>
</dbReference>
<dbReference type="EC" id="2.1.1.177" evidence="5"/>
<feature type="binding site" evidence="5">
    <location>
        <position position="72"/>
    </location>
    <ligand>
        <name>S-adenosyl-L-methionine</name>
        <dbReference type="ChEBI" id="CHEBI:59789"/>
    </ligand>
</feature>
<keyword evidence="1 5" id="KW-0489">Methyltransferase</keyword>
<dbReference type="GO" id="GO:0070038">
    <property type="term" value="F:rRNA (pseudouridine-N3-)-methyltransferase activity"/>
    <property type="evidence" value="ECO:0007669"/>
    <property type="project" value="UniProtKB-UniRule"/>
</dbReference>
<dbReference type="InterPro" id="IPR029026">
    <property type="entry name" value="tRNA_m1G_MTases_N"/>
</dbReference>
<keyword evidence="2 5" id="KW-0808">Transferase</keyword>
<feature type="binding site" evidence="5">
    <location>
        <position position="104"/>
    </location>
    <ligand>
        <name>S-adenosyl-L-methionine</name>
        <dbReference type="ChEBI" id="CHEBI:59789"/>
    </ligand>
</feature>
<dbReference type="CDD" id="cd18081">
    <property type="entry name" value="RlmH-like"/>
    <property type="match status" value="1"/>
</dbReference>
<dbReference type="HAMAP" id="MF_00658">
    <property type="entry name" value="23SrRNA_methyltr_H"/>
    <property type="match status" value="1"/>
</dbReference>
<dbReference type="PIRSF" id="PIRSF004505">
    <property type="entry name" value="MT_bac"/>
    <property type="match status" value="1"/>
</dbReference>
<dbReference type="SUPFAM" id="SSF75217">
    <property type="entry name" value="alpha/beta knot"/>
    <property type="match status" value="1"/>
</dbReference>
<feature type="binding site" evidence="5">
    <location>
        <begin position="123"/>
        <end position="128"/>
    </location>
    <ligand>
        <name>S-adenosyl-L-methionine</name>
        <dbReference type="ChEBI" id="CHEBI:59789"/>
    </ligand>
</feature>
<sequence length="155" mass="17701">MKILLPFLGKTKERYLDQAIEDYAGRLRRYVPLEMKVLKCKYSKNDADQVIMAREGEQLMTQAASASLTVALDPTGREQTSEEIATTLAAWEDRGVQTVCFLIGGHLGLDAQVRQRADHIWSLSRLTFTHEMTRFILLEQLYRACSIKAGHNYHK</sequence>